<gene>
    <name evidence="2" type="ORF">E5S67_02021</name>
</gene>
<feature type="transmembrane region" description="Helical" evidence="1">
    <location>
        <begin position="74"/>
        <end position="94"/>
    </location>
</feature>
<dbReference type="Proteomes" id="UP000702425">
    <property type="component" value="Unassembled WGS sequence"/>
</dbReference>
<keyword evidence="1" id="KW-0812">Transmembrane</keyword>
<feature type="transmembrane region" description="Helical" evidence="1">
    <location>
        <begin position="47"/>
        <end position="68"/>
    </location>
</feature>
<accession>A0ABX2CV58</accession>
<reference evidence="2 3" key="1">
    <citation type="journal article" date="2020" name="Sci. Rep.">
        <title>A novel cyanobacterial geosmin producer, revising GeoA distribution and dispersion patterns in Bacteria.</title>
        <authorList>
            <person name="Churro C."/>
            <person name="Semedo-Aguiar A.P."/>
            <person name="Silva A.D."/>
            <person name="Pereira-Leal J.B."/>
            <person name="Leite R.B."/>
        </authorList>
    </citation>
    <scope>NUCLEOTIDE SEQUENCE [LARGE SCALE GENOMIC DNA]</scope>
    <source>
        <strain evidence="2 3">IPMA8</strain>
    </source>
</reference>
<feature type="transmembrane region" description="Helical" evidence="1">
    <location>
        <begin position="6"/>
        <end position="26"/>
    </location>
</feature>
<dbReference type="RefSeq" id="WP_172186907.1">
    <property type="nucleotide sequence ID" value="NZ_CAWPPK010000201.1"/>
</dbReference>
<evidence type="ECO:0000313" key="2">
    <source>
        <dbReference type="EMBL" id="NQE34297.1"/>
    </source>
</evidence>
<name>A0ABX2CV58_9CYAN</name>
<evidence type="ECO:0000256" key="1">
    <source>
        <dbReference type="SAM" id="Phobius"/>
    </source>
</evidence>
<protein>
    <submittedName>
        <fullName evidence="2">Uncharacterized protein</fullName>
    </submittedName>
</protein>
<evidence type="ECO:0000313" key="3">
    <source>
        <dbReference type="Proteomes" id="UP000702425"/>
    </source>
</evidence>
<keyword evidence="3" id="KW-1185">Reference proteome</keyword>
<organism evidence="2 3">
    <name type="scientific">Microcoleus asticus IPMA8</name>
    <dbReference type="NCBI Taxonomy" id="2563858"/>
    <lineage>
        <taxon>Bacteria</taxon>
        <taxon>Bacillati</taxon>
        <taxon>Cyanobacteriota</taxon>
        <taxon>Cyanophyceae</taxon>
        <taxon>Oscillatoriophycideae</taxon>
        <taxon>Oscillatoriales</taxon>
        <taxon>Microcoleaceae</taxon>
        <taxon>Microcoleus</taxon>
        <taxon>Microcoleus asticus</taxon>
    </lineage>
</organism>
<dbReference type="EMBL" id="SRRZ01000028">
    <property type="protein sequence ID" value="NQE34297.1"/>
    <property type="molecule type" value="Genomic_DNA"/>
</dbReference>
<sequence length="117" mass="13049">MTWKTILSFIVSATVLTLMSGWLMVANLLPIQAAIDYSEAERSFVQIWLQVAIVIGLVLPGVAFLVSIRHPNLRAVFGFYLLVLTIQIVSEQIFSRVFSSSILDISKIVTFCGTRRS</sequence>
<keyword evidence="1" id="KW-1133">Transmembrane helix</keyword>
<keyword evidence="1" id="KW-0472">Membrane</keyword>
<comment type="caution">
    <text evidence="2">The sequence shown here is derived from an EMBL/GenBank/DDBJ whole genome shotgun (WGS) entry which is preliminary data.</text>
</comment>
<proteinExistence type="predicted"/>